<dbReference type="PRINTS" id="PR00371">
    <property type="entry name" value="FPNCR"/>
</dbReference>
<keyword evidence="9" id="KW-0496">Mitochondrion</keyword>
<dbReference type="GO" id="GO:0010181">
    <property type="term" value="F:FMN binding"/>
    <property type="evidence" value="ECO:0007669"/>
    <property type="project" value="UniProtKB-UniRule"/>
</dbReference>
<dbReference type="SUPFAM" id="SSF52218">
    <property type="entry name" value="Flavoproteins"/>
    <property type="match status" value="1"/>
</dbReference>
<feature type="binding site" evidence="9">
    <location>
        <begin position="413"/>
        <end position="416"/>
    </location>
    <ligand>
        <name>FAD</name>
        <dbReference type="ChEBI" id="CHEBI:57692"/>
    </ligand>
</feature>
<dbReference type="Pfam" id="PF00175">
    <property type="entry name" value="NAD_binding_1"/>
    <property type="match status" value="1"/>
</dbReference>
<evidence type="ECO:0000256" key="5">
    <source>
        <dbReference type="ARBA" id="ARBA00022643"/>
    </source>
</evidence>
<dbReference type="AlphaFoldDB" id="A0A4P9ZHY1"/>
<keyword evidence="8 9" id="KW-0560">Oxidoreductase</keyword>
<dbReference type="InterPro" id="IPR001709">
    <property type="entry name" value="Flavoprot_Pyr_Nucl_cyt_Rdtase"/>
</dbReference>
<comment type="catalytic activity">
    <reaction evidence="9">
        <text>2 oxidized [2Fe-2S]-[protein] + NADPH = 2 reduced [2Fe-2S]-[protein] + NADP(+) + H(+)</text>
        <dbReference type="Rhea" id="RHEA:67716"/>
        <dbReference type="Rhea" id="RHEA-COMP:17327"/>
        <dbReference type="Rhea" id="RHEA-COMP:17328"/>
        <dbReference type="ChEBI" id="CHEBI:15378"/>
        <dbReference type="ChEBI" id="CHEBI:33737"/>
        <dbReference type="ChEBI" id="CHEBI:33738"/>
        <dbReference type="ChEBI" id="CHEBI:57783"/>
        <dbReference type="ChEBI" id="CHEBI:58349"/>
    </reaction>
</comment>
<keyword evidence="4 9" id="KW-0285">Flavoprotein</keyword>
<evidence type="ECO:0000259" key="10">
    <source>
        <dbReference type="PROSITE" id="PS50902"/>
    </source>
</evidence>
<comment type="similarity">
    <text evidence="9">In the C-terminal section; belongs to the flavoprotein pyridine nucleotide cytochrome reductase family.</text>
</comment>
<evidence type="ECO:0000313" key="12">
    <source>
        <dbReference type="EMBL" id="RKP32786.1"/>
    </source>
</evidence>
<keyword evidence="6 9" id="KW-0274">FAD</keyword>
<dbReference type="Pfam" id="PF00258">
    <property type="entry name" value="Flavodoxin_1"/>
    <property type="match status" value="1"/>
</dbReference>
<dbReference type="GO" id="GO:0005829">
    <property type="term" value="C:cytosol"/>
    <property type="evidence" value="ECO:0007669"/>
    <property type="project" value="TreeGrafter"/>
</dbReference>
<dbReference type="GO" id="GO:0005739">
    <property type="term" value="C:mitochondrion"/>
    <property type="evidence" value="ECO:0007669"/>
    <property type="project" value="UniProtKB-SubCell"/>
</dbReference>
<feature type="binding site" evidence="9">
    <location>
        <begin position="509"/>
        <end position="510"/>
    </location>
    <ligand>
        <name>NADP(+)</name>
        <dbReference type="ChEBI" id="CHEBI:58349"/>
    </ligand>
</feature>
<dbReference type="GO" id="GO:0016651">
    <property type="term" value="F:oxidoreductase activity, acting on NAD(P)H"/>
    <property type="evidence" value="ECO:0007669"/>
    <property type="project" value="UniProtKB-UniRule"/>
</dbReference>
<comment type="subcellular location">
    <subcellularLocation>
        <location evidence="9">Cytoplasm</location>
    </subcellularLocation>
    <subcellularLocation>
        <location evidence="9">Mitochondrion</location>
    </subcellularLocation>
    <text evidence="9">Relocalizes to mitochondria after H(2)O(2) exposure.</text>
</comment>
<dbReference type="EMBL" id="ML004429">
    <property type="protein sequence ID" value="RKP32786.1"/>
    <property type="molecule type" value="Genomic_DNA"/>
</dbReference>
<evidence type="ECO:0000256" key="9">
    <source>
        <dbReference type="HAMAP-Rule" id="MF_03178"/>
    </source>
</evidence>
<dbReference type="GO" id="GO:0016226">
    <property type="term" value="P:iron-sulfur cluster assembly"/>
    <property type="evidence" value="ECO:0007669"/>
    <property type="project" value="UniProtKB-UniRule"/>
</dbReference>
<feature type="binding site" evidence="9">
    <location>
        <position position="350"/>
    </location>
    <ligand>
        <name>FAD</name>
        <dbReference type="ChEBI" id="CHEBI:57692"/>
    </ligand>
</feature>
<comment type="subunit">
    <text evidence="9">Interacts with DRE2; as part of the cytosolic iron-sulfur (Fe-S) protein assembly (CIA) machinery.</text>
</comment>
<dbReference type="Gene3D" id="2.40.30.10">
    <property type="entry name" value="Translation factors"/>
    <property type="match status" value="1"/>
</dbReference>
<feature type="binding site" evidence="9">
    <location>
        <position position="586"/>
    </location>
    <ligand>
        <name>FAD</name>
        <dbReference type="ChEBI" id="CHEBI:57692"/>
    </ligand>
</feature>
<sequence>MDVPAPSTVTILYGSETGNAQEFAHYLGRKLRYCSLRPTVAALDDYDLKKLITETRYLIVLCSTTGQGEFPRNLKKFIKFLFKRKLPADLLSHIKFTTFGLGDSSYPKFNYAIRKIHMRLLQLGALELSARCEGDEMSPEGIDGYFAEWVDKLIPALTSQFPRLFTIDDHTLLPPEYHTQVLDLTVDIAFTEDLSLSRSPSLPRGKIARNDRITAADHFQDVRHIVIELETPLDYAPGDTLALYPPNDDHSVELLLQLQPHWIPVADKPLQILSKLDVEGGLIDALKLTLRTLIKYHLDLSSVPRRTFFGLLFHFVDALTEDGKREKEKLYEFSKIEESEDLYNYANRPRRLILETIMEFEANLRIPVEYILDLIPLIKVRLFLIASRPSPKSVELVVAIVEYKTMLRRVRRGLCTKWLKQLEPGSSIFFSVHFSNLSFKSDDPTPPPVVMVAPGTGIAPMKSLIEAEAGLRGLYLFQGFRDEIKDYVFRCAWEKLQQQDKLHVYPAVSRDPAFPYKYVQDRLFAEKQLVGRLILEEQAIIFVCGSSGAMPTQVRITLAEILGGSVDAETYLLEMENRGRYIQETW</sequence>
<evidence type="ECO:0000256" key="1">
    <source>
        <dbReference type="ARBA" id="ARBA00001917"/>
    </source>
</evidence>
<comment type="similarity">
    <text evidence="9">In the N-terminal section; belongs to the flavodoxin family.</text>
</comment>
<dbReference type="InterPro" id="IPR001094">
    <property type="entry name" value="Flavdoxin-like"/>
</dbReference>
<keyword evidence="5 9" id="KW-0288">FMN</keyword>
<dbReference type="InterPro" id="IPR023173">
    <property type="entry name" value="NADPH_Cyt_P450_Rdtase_alpha"/>
</dbReference>
<dbReference type="Proteomes" id="UP000268321">
    <property type="component" value="Unassembled WGS sequence"/>
</dbReference>
<keyword evidence="13" id="KW-1185">Reference proteome</keyword>
<feature type="binding site" evidence="9">
    <location>
        <begin position="63"/>
        <end position="66"/>
    </location>
    <ligand>
        <name>FMN</name>
        <dbReference type="ChEBI" id="CHEBI:58210"/>
    </ligand>
</feature>
<protein>
    <recommendedName>
        <fullName evidence="9">NADPH-dependent diflavin oxidoreductase 1</fullName>
        <ecNumber evidence="9">1.18.1.-</ecNumber>
    </recommendedName>
    <alternativeName>
        <fullName evidence="9">NADPH-dependent FMN and FAD-containing oxidoreductase</fullName>
    </alternativeName>
</protein>
<evidence type="ECO:0000256" key="2">
    <source>
        <dbReference type="ARBA" id="ARBA00001974"/>
    </source>
</evidence>
<dbReference type="InterPro" id="IPR001433">
    <property type="entry name" value="OxRdtase_FAD/NAD-bd"/>
</dbReference>
<evidence type="ECO:0000259" key="11">
    <source>
        <dbReference type="PROSITE" id="PS51384"/>
    </source>
</evidence>
<accession>A0A4P9ZHY1</accession>
<keyword evidence="7 9" id="KW-0521">NADP</keyword>
<feature type="binding site" evidence="9">
    <location>
        <begin position="15"/>
        <end position="20"/>
    </location>
    <ligand>
        <name>FMN</name>
        <dbReference type="ChEBI" id="CHEBI:58210"/>
    </ligand>
</feature>
<dbReference type="InterPro" id="IPR028879">
    <property type="entry name" value="NDOR1"/>
</dbReference>
<dbReference type="GO" id="GO:0050661">
    <property type="term" value="F:NADP binding"/>
    <property type="evidence" value="ECO:0007669"/>
    <property type="project" value="UniProtKB-UniRule"/>
</dbReference>
<dbReference type="Gene3D" id="3.40.50.360">
    <property type="match status" value="1"/>
</dbReference>
<gene>
    <name evidence="9" type="primary">TAH18</name>
    <name evidence="12" type="ORF">METBISCDRAFT_11597</name>
</gene>
<dbReference type="InterPro" id="IPR029039">
    <property type="entry name" value="Flavoprotein-like_sf"/>
</dbReference>
<dbReference type="PROSITE" id="PS51384">
    <property type="entry name" value="FAD_FR"/>
    <property type="match status" value="1"/>
</dbReference>
<dbReference type="Gene3D" id="3.40.50.80">
    <property type="entry name" value="Nucleotide-binding domain of ferredoxin-NADP reductase (FNR) module"/>
    <property type="match status" value="1"/>
</dbReference>
<comment type="cofactor">
    <cofactor evidence="1 9">
        <name>FMN</name>
        <dbReference type="ChEBI" id="CHEBI:58210"/>
    </cofactor>
</comment>
<evidence type="ECO:0000256" key="7">
    <source>
        <dbReference type="ARBA" id="ARBA00022857"/>
    </source>
</evidence>
<feature type="domain" description="Flavodoxin-like" evidence="10">
    <location>
        <begin position="9"/>
        <end position="154"/>
    </location>
</feature>
<dbReference type="InterPro" id="IPR017938">
    <property type="entry name" value="Riboflavin_synthase-like_b-brl"/>
</dbReference>
<dbReference type="Gene3D" id="1.20.990.10">
    <property type="entry name" value="NADPH-cytochrome p450 Reductase, Chain A, domain 3"/>
    <property type="match status" value="1"/>
</dbReference>
<dbReference type="OrthoDB" id="1856718at2759"/>
<comment type="function">
    <text evidence="9">NADPH-dependent reductase which is a central component of the cytosolic iron-sulfur (Fe-S) protein assembly (CIA) machinery. Transfers electrons from NADPH via its FAD and FMN prosthetic groups to the [2Fe-2S] cluster of DRE2, another key component of the CIA machinery. In turn, this reduced cluster provides electrons for assembly of cytosolic iron-sulfur cluster proteins. Positively controls H(2)O(2)-induced cell death.</text>
</comment>
<feature type="binding site" evidence="9">
    <location>
        <begin position="101"/>
        <end position="110"/>
    </location>
    <ligand>
        <name>FMN</name>
        <dbReference type="ChEBI" id="CHEBI:58210"/>
    </ligand>
</feature>
<dbReference type="GO" id="GO:0050660">
    <property type="term" value="F:flavin adenine dinucleotide binding"/>
    <property type="evidence" value="ECO:0007669"/>
    <property type="project" value="UniProtKB-UniRule"/>
</dbReference>
<organism evidence="12 13">
    <name type="scientific">Metschnikowia bicuspidata</name>
    <dbReference type="NCBI Taxonomy" id="27322"/>
    <lineage>
        <taxon>Eukaryota</taxon>
        <taxon>Fungi</taxon>
        <taxon>Dikarya</taxon>
        <taxon>Ascomycota</taxon>
        <taxon>Saccharomycotina</taxon>
        <taxon>Pichiomycetes</taxon>
        <taxon>Metschnikowiaceae</taxon>
        <taxon>Metschnikowia</taxon>
    </lineage>
</organism>
<dbReference type="PRINTS" id="PR00369">
    <property type="entry name" value="FLAVODOXIN"/>
</dbReference>
<keyword evidence="3 9" id="KW-0963">Cytoplasm</keyword>
<dbReference type="EC" id="1.18.1.-" evidence="9"/>
<dbReference type="InterPro" id="IPR039261">
    <property type="entry name" value="FNR_nucleotide-bd"/>
</dbReference>
<evidence type="ECO:0000313" key="13">
    <source>
        <dbReference type="Proteomes" id="UP000268321"/>
    </source>
</evidence>
<dbReference type="PROSITE" id="PS50902">
    <property type="entry name" value="FLAVODOXIN_LIKE"/>
    <property type="match status" value="1"/>
</dbReference>
<feature type="binding site" evidence="9">
    <location>
        <position position="456"/>
    </location>
    <ligand>
        <name>NADP(+)</name>
        <dbReference type="ChEBI" id="CHEBI:58349"/>
    </ligand>
</feature>
<evidence type="ECO:0000256" key="3">
    <source>
        <dbReference type="ARBA" id="ARBA00022490"/>
    </source>
</evidence>
<comment type="similarity">
    <text evidence="9">Belongs to the NADPH-dependent diflavin oxidoreductase NDOR1 family.</text>
</comment>
<evidence type="ECO:0000256" key="4">
    <source>
        <dbReference type="ARBA" id="ARBA00022630"/>
    </source>
</evidence>
<comment type="cofactor">
    <cofactor evidence="2 9">
        <name>FAD</name>
        <dbReference type="ChEBI" id="CHEBI:57692"/>
    </cofactor>
</comment>
<evidence type="ECO:0000256" key="6">
    <source>
        <dbReference type="ARBA" id="ARBA00022827"/>
    </source>
</evidence>
<feature type="domain" description="FAD-binding FR-type" evidence="11">
    <location>
        <begin position="200"/>
        <end position="440"/>
    </location>
</feature>
<proteinExistence type="inferred from homology"/>
<dbReference type="HAMAP" id="MF_03178">
    <property type="entry name" value="NDOR1"/>
    <property type="match status" value="1"/>
</dbReference>
<dbReference type="InterPro" id="IPR017927">
    <property type="entry name" value="FAD-bd_FR_type"/>
</dbReference>
<dbReference type="PANTHER" id="PTHR19384">
    <property type="entry name" value="NITRIC OXIDE SYNTHASE-RELATED"/>
    <property type="match status" value="1"/>
</dbReference>
<dbReference type="SUPFAM" id="SSF52343">
    <property type="entry name" value="Ferredoxin reductase-like, C-terminal NADP-linked domain"/>
    <property type="match status" value="1"/>
</dbReference>
<feature type="binding site" evidence="9">
    <location>
        <begin position="516"/>
        <end position="520"/>
    </location>
    <ligand>
        <name>NADP(+)</name>
        <dbReference type="ChEBI" id="CHEBI:58349"/>
    </ligand>
</feature>
<reference evidence="13" key="1">
    <citation type="journal article" date="2018" name="Nat. Microbiol.">
        <title>Leveraging single-cell genomics to expand the fungal tree of life.</title>
        <authorList>
            <person name="Ahrendt S.R."/>
            <person name="Quandt C.A."/>
            <person name="Ciobanu D."/>
            <person name="Clum A."/>
            <person name="Salamov A."/>
            <person name="Andreopoulos B."/>
            <person name="Cheng J.F."/>
            <person name="Woyke T."/>
            <person name="Pelin A."/>
            <person name="Henrissat B."/>
            <person name="Reynolds N.K."/>
            <person name="Benny G.L."/>
            <person name="Smith M.E."/>
            <person name="James T.Y."/>
            <person name="Grigoriev I.V."/>
        </authorList>
    </citation>
    <scope>NUCLEOTIDE SEQUENCE [LARGE SCALE GENOMIC DNA]</scope>
    <source>
        <strain evidence="13">Baker2002</strain>
    </source>
</reference>
<name>A0A4P9ZHY1_9ASCO</name>
<feature type="binding site" evidence="9">
    <location>
        <position position="136"/>
    </location>
    <ligand>
        <name>FMN</name>
        <dbReference type="ChEBI" id="CHEBI:58210"/>
    </ligand>
</feature>
<evidence type="ECO:0000256" key="8">
    <source>
        <dbReference type="ARBA" id="ARBA00023002"/>
    </source>
</evidence>
<comment type="caution">
    <text evidence="9">Lacks conserved residue(s) required for the propagation of feature annotation.</text>
</comment>
<dbReference type="GO" id="GO:0160246">
    <property type="term" value="F:NADPH-iron-sulfur [2Fe-2S] protein oxidoreductase activity"/>
    <property type="evidence" value="ECO:0007669"/>
    <property type="project" value="InterPro"/>
</dbReference>
<dbReference type="Pfam" id="PF00667">
    <property type="entry name" value="FAD_binding_1"/>
    <property type="match status" value="1"/>
</dbReference>
<dbReference type="InterPro" id="IPR003097">
    <property type="entry name" value="CysJ-like_FAD-binding"/>
</dbReference>
<dbReference type="InterPro" id="IPR008254">
    <property type="entry name" value="Flavodoxin/NO_synth"/>
</dbReference>
<dbReference type="SUPFAM" id="SSF63380">
    <property type="entry name" value="Riboflavin synthase domain-like"/>
    <property type="match status" value="1"/>
</dbReference>
<dbReference type="PANTHER" id="PTHR19384:SF10">
    <property type="entry name" value="NADPH-DEPENDENT DIFLAVIN OXIDOREDUCTASE 1"/>
    <property type="match status" value="1"/>
</dbReference>